<dbReference type="AlphaFoldDB" id="A0AAV4XB20"/>
<accession>A0AAV4XB20</accession>
<comment type="caution">
    <text evidence="1">The sequence shown here is derived from an EMBL/GenBank/DDBJ whole genome shotgun (WGS) entry which is preliminary data.</text>
</comment>
<evidence type="ECO:0000313" key="2">
    <source>
        <dbReference type="Proteomes" id="UP001054945"/>
    </source>
</evidence>
<organism evidence="1 2">
    <name type="scientific">Caerostris extrusa</name>
    <name type="common">Bark spider</name>
    <name type="synonym">Caerostris bankana</name>
    <dbReference type="NCBI Taxonomy" id="172846"/>
    <lineage>
        <taxon>Eukaryota</taxon>
        <taxon>Metazoa</taxon>
        <taxon>Ecdysozoa</taxon>
        <taxon>Arthropoda</taxon>
        <taxon>Chelicerata</taxon>
        <taxon>Arachnida</taxon>
        <taxon>Araneae</taxon>
        <taxon>Araneomorphae</taxon>
        <taxon>Entelegynae</taxon>
        <taxon>Araneoidea</taxon>
        <taxon>Araneidae</taxon>
        <taxon>Caerostris</taxon>
    </lineage>
</organism>
<reference evidence="1 2" key="1">
    <citation type="submission" date="2021-06" db="EMBL/GenBank/DDBJ databases">
        <title>Caerostris extrusa draft genome.</title>
        <authorList>
            <person name="Kono N."/>
            <person name="Arakawa K."/>
        </authorList>
    </citation>
    <scope>NUCLEOTIDE SEQUENCE [LARGE SCALE GENOMIC DNA]</scope>
</reference>
<sequence length="93" mass="10927">MWCSECEVMWCSDCEVMWFVTMKYDSAGNLGSMCRVSSIRIHGALFKRSSRVPQGLLYWAYAGRKHGFAIFYTRTFALHMNLYQCFPSQKKKF</sequence>
<dbReference type="EMBL" id="BPLR01000062">
    <property type="protein sequence ID" value="GIY91873.1"/>
    <property type="molecule type" value="Genomic_DNA"/>
</dbReference>
<gene>
    <name evidence="1" type="ORF">CEXT_195871</name>
</gene>
<dbReference type="Proteomes" id="UP001054945">
    <property type="component" value="Unassembled WGS sequence"/>
</dbReference>
<keyword evidence="2" id="KW-1185">Reference proteome</keyword>
<protein>
    <submittedName>
        <fullName evidence="1">Uncharacterized protein</fullName>
    </submittedName>
</protein>
<evidence type="ECO:0000313" key="1">
    <source>
        <dbReference type="EMBL" id="GIY91873.1"/>
    </source>
</evidence>
<proteinExistence type="predicted"/>
<name>A0AAV4XB20_CAEEX</name>